<accession>A0A1H0LZ43</accession>
<dbReference type="PANTHER" id="PTHR20854:SF4">
    <property type="entry name" value="INOSITOL-1-MONOPHOSPHATASE-RELATED"/>
    <property type="match status" value="1"/>
</dbReference>
<dbReference type="Gene3D" id="3.40.190.80">
    <property type="match status" value="1"/>
</dbReference>
<feature type="binding site" evidence="2">
    <location>
        <position position="82"/>
    </location>
    <ligand>
        <name>Mg(2+)</name>
        <dbReference type="ChEBI" id="CHEBI:18420"/>
        <label>1</label>
        <note>catalytic</note>
    </ligand>
</feature>
<dbReference type="InterPro" id="IPR000760">
    <property type="entry name" value="Inositol_monophosphatase-like"/>
</dbReference>
<reference evidence="3 4" key="1">
    <citation type="submission" date="2016-10" db="EMBL/GenBank/DDBJ databases">
        <authorList>
            <person name="de Groot N.N."/>
        </authorList>
    </citation>
    <scope>NUCLEOTIDE SEQUENCE [LARGE SCALE GENOMIC DNA]</scope>
    <source>
        <strain evidence="3 4">CECT 7543</strain>
    </source>
</reference>
<evidence type="ECO:0000313" key="3">
    <source>
        <dbReference type="EMBL" id="SDO73321.1"/>
    </source>
</evidence>
<dbReference type="RefSeq" id="WP_090182933.1">
    <property type="nucleotide sequence ID" value="NZ_LT629705.1"/>
</dbReference>
<sequence>MASQNLSNLLAQVTQIVELTGVLLSKEWNRADGPRGQGDKALVDVEIEDILRPELLNLLGCDFWGEETGHLLAGHAWCWVVDPNDGTSDFLKGLKGSALSVGLLHETIPVLGVVYAPVTPEGLPDCIGWAEGVPHLIRNGKPVSVRLADKKLSKGSTVMVSAAAVNKPELNRELCAPACFHAMPSIAYRLARVAVGDAVCGVSLYPVSAHDVVAGHALLRGAGGVLLDENGVCIRYTTEAEMATVSKRCFGGSPSACHKLATREWERVLR</sequence>
<evidence type="ECO:0000256" key="1">
    <source>
        <dbReference type="ARBA" id="ARBA00009759"/>
    </source>
</evidence>
<keyword evidence="2" id="KW-0479">Metal-binding</keyword>
<comment type="similarity">
    <text evidence="1">Belongs to the inositol monophosphatase superfamily.</text>
</comment>
<protein>
    <submittedName>
        <fullName evidence="3">Myo-inositol-1(Or 4)-monophosphatase</fullName>
    </submittedName>
</protein>
<feature type="binding site" evidence="2">
    <location>
        <position position="211"/>
    </location>
    <ligand>
        <name>Mg(2+)</name>
        <dbReference type="ChEBI" id="CHEBI:18420"/>
        <label>1</label>
        <note>catalytic</note>
    </ligand>
</feature>
<dbReference type="SUPFAM" id="SSF56655">
    <property type="entry name" value="Carbohydrate phosphatase"/>
    <property type="match status" value="1"/>
</dbReference>
<proteinExistence type="inferred from homology"/>
<evidence type="ECO:0000313" key="4">
    <source>
        <dbReference type="Proteomes" id="UP000198827"/>
    </source>
</evidence>
<comment type="cofactor">
    <cofactor evidence="2">
        <name>Mg(2+)</name>
        <dbReference type="ChEBI" id="CHEBI:18420"/>
    </cofactor>
</comment>
<dbReference type="Pfam" id="PF00459">
    <property type="entry name" value="Inositol_P"/>
    <property type="match status" value="1"/>
</dbReference>
<dbReference type="GO" id="GO:0006020">
    <property type="term" value="P:inositol metabolic process"/>
    <property type="evidence" value="ECO:0007669"/>
    <property type="project" value="TreeGrafter"/>
</dbReference>
<feature type="binding site" evidence="2">
    <location>
        <position position="66"/>
    </location>
    <ligand>
        <name>Mg(2+)</name>
        <dbReference type="ChEBI" id="CHEBI:18420"/>
        <label>1</label>
        <note>catalytic</note>
    </ligand>
</feature>
<keyword evidence="2" id="KW-0460">Magnesium</keyword>
<organism evidence="3 4">
    <name type="scientific">Pseudomonas arsenicoxydans</name>
    <dbReference type="NCBI Taxonomy" id="702115"/>
    <lineage>
        <taxon>Bacteria</taxon>
        <taxon>Pseudomonadati</taxon>
        <taxon>Pseudomonadota</taxon>
        <taxon>Gammaproteobacteria</taxon>
        <taxon>Pseudomonadales</taxon>
        <taxon>Pseudomonadaceae</taxon>
        <taxon>Pseudomonas</taxon>
    </lineage>
</organism>
<dbReference type="EMBL" id="LT629705">
    <property type="protein sequence ID" value="SDO73321.1"/>
    <property type="molecule type" value="Genomic_DNA"/>
</dbReference>
<dbReference type="GO" id="GO:0007165">
    <property type="term" value="P:signal transduction"/>
    <property type="evidence" value="ECO:0007669"/>
    <property type="project" value="TreeGrafter"/>
</dbReference>
<name>A0A1H0LZ43_9PSED</name>
<dbReference type="PRINTS" id="PR00377">
    <property type="entry name" value="IMPHPHTASES"/>
</dbReference>
<dbReference type="Proteomes" id="UP000198827">
    <property type="component" value="Chromosome I"/>
</dbReference>
<gene>
    <name evidence="3" type="ORF">SAMN04489798_3710</name>
</gene>
<dbReference type="GO" id="GO:0046872">
    <property type="term" value="F:metal ion binding"/>
    <property type="evidence" value="ECO:0007669"/>
    <property type="project" value="UniProtKB-KW"/>
</dbReference>
<feature type="binding site" evidence="2">
    <location>
        <position position="85"/>
    </location>
    <ligand>
        <name>Mg(2+)</name>
        <dbReference type="ChEBI" id="CHEBI:18420"/>
        <label>1</label>
        <note>catalytic</note>
    </ligand>
</feature>
<dbReference type="OrthoDB" id="9785695at2"/>
<dbReference type="AlphaFoldDB" id="A0A1H0LZ43"/>
<dbReference type="Gene3D" id="3.30.540.10">
    <property type="entry name" value="Fructose-1,6-Bisphosphatase, subunit A, domain 1"/>
    <property type="match status" value="1"/>
</dbReference>
<dbReference type="GO" id="GO:0008934">
    <property type="term" value="F:inositol monophosphate 1-phosphatase activity"/>
    <property type="evidence" value="ECO:0007669"/>
    <property type="project" value="TreeGrafter"/>
</dbReference>
<dbReference type="PANTHER" id="PTHR20854">
    <property type="entry name" value="INOSITOL MONOPHOSPHATASE"/>
    <property type="match status" value="1"/>
</dbReference>
<evidence type="ECO:0000256" key="2">
    <source>
        <dbReference type="PIRSR" id="PIRSR600760-2"/>
    </source>
</evidence>